<dbReference type="GO" id="GO:0008270">
    <property type="term" value="F:zinc ion binding"/>
    <property type="evidence" value="ECO:0007669"/>
    <property type="project" value="UniProtKB-UniRule"/>
</dbReference>
<dbReference type="InterPro" id="IPR036398">
    <property type="entry name" value="CA_dom_sf"/>
</dbReference>
<dbReference type="Gene3D" id="3.10.200.10">
    <property type="entry name" value="Alpha carbonic anhydrase"/>
    <property type="match status" value="1"/>
</dbReference>
<evidence type="ECO:0000256" key="3">
    <source>
        <dbReference type="ARBA" id="ARBA00022723"/>
    </source>
</evidence>
<dbReference type="PROSITE" id="PS51144">
    <property type="entry name" value="ALPHA_CA_2"/>
    <property type="match status" value="1"/>
</dbReference>
<evidence type="ECO:0000256" key="2">
    <source>
        <dbReference type="ARBA" id="ARBA00012925"/>
    </source>
</evidence>
<dbReference type="SUPFAM" id="SSF51069">
    <property type="entry name" value="Carbonic anhydrase"/>
    <property type="match status" value="1"/>
</dbReference>
<reference evidence="8 10" key="1">
    <citation type="journal article" date="2017" name="Nature">
        <title>The sunflower genome provides insights into oil metabolism, flowering and Asterid evolution.</title>
        <authorList>
            <person name="Badouin H."/>
            <person name="Gouzy J."/>
            <person name="Grassa C.J."/>
            <person name="Murat F."/>
            <person name="Staton S.E."/>
            <person name="Cottret L."/>
            <person name="Lelandais-Briere C."/>
            <person name="Owens G.L."/>
            <person name="Carrere S."/>
            <person name="Mayjonade B."/>
            <person name="Legrand L."/>
            <person name="Gill N."/>
            <person name="Kane N.C."/>
            <person name="Bowers J.E."/>
            <person name="Hubner S."/>
            <person name="Bellec A."/>
            <person name="Berard A."/>
            <person name="Berges H."/>
            <person name="Blanchet N."/>
            <person name="Boniface M.C."/>
            <person name="Brunel D."/>
            <person name="Catrice O."/>
            <person name="Chaidir N."/>
            <person name="Claudel C."/>
            <person name="Donnadieu C."/>
            <person name="Faraut T."/>
            <person name="Fievet G."/>
            <person name="Helmstetter N."/>
            <person name="King M."/>
            <person name="Knapp S.J."/>
            <person name="Lai Z."/>
            <person name="Le Paslier M.C."/>
            <person name="Lippi Y."/>
            <person name="Lorenzon L."/>
            <person name="Mandel J.R."/>
            <person name="Marage G."/>
            <person name="Marchand G."/>
            <person name="Marquand E."/>
            <person name="Bret-Mestries E."/>
            <person name="Morien E."/>
            <person name="Nambeesan S."/>
            <person name="Nguyen T."/>
            <person name="Pegot-Espagnet P."/>
            <person name="Pouilly N."/>
            <person name="Raftis F."/>
            <person name="Sallet E."/>
            <person name="Schiex T."/>
            <person name="Thomas J."/>
            <person name="Vandecasteele C."/>
            <person name="Vares D."/>
            <person name="Vear F."/>
            <person name="Vautrin S."/>
            <person name="Crespi M."/>
            <person name="Mangin B."/>
            <person name="Burke J.M."/>
            <person name="Salse J."/>
            <person name="Munos S."/>
            <person name="Vincourt P."/>
            <person name="Rieseberg L.H."/>
            <person name="Langlade N.B."/>
        </authorList>
    </citation>
    <scope>NUCLEOTIDE SEQUENCE [LARGE SCALE GENOMIC DNA]</scope>
    <source>
        <strain evidence="10">cv. SF193</strain>
        <tissue evidence="8">Leaves</tissue>
    </source>
</reference>
<proteinExistence type="inferred from homology"/>
<feature type="domain" description="Alpha-carbonic anhydrase" evidence="7">
    <location>
        <begin position="76"/>
        <end position="306"/>
    </location>
</feature>
<organism evidence="9 10">
    <name type="scientific">Helianthus annuus</name>
    <name type="common">Common sunflower</name>
    <dbReference type="NCBI Taxonomy" id="4232"/>
    <lineage>
        <taxon>Eukaryota</taxon>
        <taxon>Viridiplantae</taxon>
        <taxon>Streptophyta</taxon>
        <taxon>Embryophyta</taxon>
        <taxon>Tracheophyta</taxon>
        <taxon>Spermatophyta</taxon>
        <taxon>Magnoliopsida</taxon>
        <taxon>eudicotyledons</taxon>
        <taxon>Gunneridae</taxon>
        <taxon>Pentapetalae</taxon>
        <taxon>asterids</taxon>
        <taxon>campanulids</taxon>
        <taxon>Asterales</taxon>
        <taxon>Asteraceae</taxon>
        <taxon>Asteroideae</taxon>
        <taxon>Heliantheae alliance</taxon>
        <taxon>Heliantheae</taxon>
        <taxon>Helianthus</taxon>
    </lineage>
</organism>
<dbReference type="GO" id="GO:0016836">
    <property type="term" value="F:hydro-lyase activity"/>
    <property type="evidence" value="ECO:0000318"/>
    <property type="project" value="GO_Central"/>
</dbReference>
<dbReference type="InterPro" id="IPR001148">
    <property type="entry name" value="CA_dom"/>
</dbReference>
<evidence type="ECO:0000256" key="1">
    <source>
        <dbReference type="ARBA" id="ARBA00001947"/>
    </source>
</evidence>
<dbReference type="STRING" id="4232.A0A251V261"/>
<comment type="cofactor">
    <cofactor evidence="1 6">
        <name>Zn(2+)</name>
        <dbReference type="ChEBI" id="CHEBI:29105"/>
    </cofactor>
</comment>
<keyword evidence="10" id="KW-1185">Reference proteome</keyword>
<evidence type="ECO:0000313" key="8">
    <source>
        <dbReference type="EMBL" id="KAF5811996.1"/>
    </source>
</evidence>
<evidence type="ECO:0000256" key="4">
    <source>
        <dbReference type="ARBA" id="ARBA00022833"/>
    </source>
</evidence>
<reference evidence="9" key="2">
    <citation type="submission" date="2017-02" db="EMBL/GenBank/DDBJ databases">
        <title>Sunflower complete genome.</title>
        <authorList>
            <person name="Langlade N."/>
            <person name="Munos S."/>
        </authorList>
    </citation>
    <scope>NUCLEOTIDE SEQUENCE [LARGE SCALE GENOMIC DNA]</scope>
    <source>
        <tissue evidence="9">Leaves</tissue>
    </source>
</reference>
<dbReference type="InterPro" id="IPR023561">
    <property type="entry name" value="Carbonic_anhydrase_a-class"/>
</dbReference>
<dbReference type="CDD" id="cd03124">
    <property type="entry name" value="alpha_CA_prokaryotic_like"/>
    <property type="match status" value="1"/>
</dbReference>
<dbReference type="AlphaFoldDB" id="A0A251V261"/>
<dbReference type="PANTHER" id="PTHR18952:SF208">
    <property type="entry name" value="CARBONIC ANHYDRASE XA-RELATED"/>
    <property type="match status" value="1"/>
</dbReference>
<accession>A0A251V261</accession>
<keyword evidence="4 6" id="KW-0862">Zinc</keyword>
<keyword evidence="3 6" id="KW-0479">Metal-binding</keyword>
<comment type="catalytic activity">
    <reaction evidence="6">
        <text>hydrogencarbonate + H(+) = CO2 + H2O</text>
        <dbReference type="Rhea" id="RHEA:10748"/>
        <dbReference type="ChEBI" id="CHEBI:15377"/>
        <dbReference type="ChEBI" id="CHEBI:15378"/>
        <dbReference type="ChEBI" id="CHEBI:16526"/>
        <dbReference type="ChEBI" id="CHEBI:17544"/>
        <dbReference type="EC" id="4.2.1.1"/>
    </reaction>
</comment>
<dbReference type="GO" id="GO:0004089">
    <property type="term" value="F:carbonate dehydratase activity"/>
    <property type="evidence" value="ECO:0007669"/>
    <property type="project" value="UniProtKB-UniRule"/>
</dbReference>
<protein>
    <recommendedName>
        <fullName evidence="2 6">Carbonic anhydrase</fullName>
        <ecNumber evidence="2 6">4.2.1.1</ecNumber>
    </recommendedName>
</protein>
<dbReference type="EMBL" id="MNCJ02000319">
    <property type="protein sequence ID" value="KAF5811996.1"/>
    <property type="molecule type" value="Genomic_DNA"/>
</dbReference>
<dbReference type="EMBL" id="CM007893">
    <property type="protein sequence ID" value="OTG29690.1"/>
    <property type="molecule type" value="Genomic_DNA"/>
</dbReference>
<dbReference type="Gramene" id="mRNA:HanXRQr2_Chr04g0187721">
    <property type="protein sequence ID" value="mRNA:HanXRQr2_Chr04g0187721"/>
    <property type="gene ID" value="HanXRQr2_Chr04g0187721"/>
</dbReference>
<keyword evidence="5 6" id="KW-0456">Lyase</keyword>
<feature type="signal peptide" evidence="6">
    <location>
        <begin position="1"/>
        <end position="30"/>
    </location>
</feature>
<comment type="similarity">
    <text evidence="6">Belongs to the alpha-carbonic anhydrase family.</text>
</comment>
<dbReference type="InterPro" id="IPR041891">
    <property type="entry name" value="Alpha_CA_prokaryot-like"/>
</dbReference>
<dbReference type="OMA" id="TWTIFTE"/>
<feature type="chain" id="PRO_5025094305" description="Carbonic anhydrase" evidence="6">
    <location>
        <begin position="31"/>
        <end position="312"/>
    </location>
</feature>
<dbReference type="PANTHER" id="PTHR18952">
    <property type="entry name" value="CARBONIC ANHYDRASE"/>
    <property type="match status" value="1"/>
</dbReference>
<evidence type="ECO:0000256" key="5">
    <source>
        <dbReference type="ARBA" id="ARBA00023239"/>
    </source>
</evidence>
<dbReference type="PROSITE" id="PS00162">
    <property type="entry name" value="ALPHA_CA_1"/>
    <property type="match status" value="1"/>
</dbReference>
<gene>
    <name evidence="9" type="ORF">HannXRQ_Chr04g0125031</name>
    <name evidence="8" type="ORF">HanXRQr2_Chr04g0187721</name>
</gene>
<evidence type="ECO:0000313" key="10">
    <source>
        <dbReference type="Proteomes" id="UP000215914"/>
    </source>
</evidence>
<evidence type="ECO:0000256" key="6">
    <source>
        <dbReference type="RuleBase" id="RU367011"/>
    </source>
</evidence>
<reference evidence="8" key="3">
    <citation type="submission" date="2020-06" db="EMBL/GenBank/DDBJ databases">
        <title>Helianthus annuus Genome sequencing and assembly Release 2.</title>
        <authorList>
            <person name="Gouzy J."/>
            <person name="Langlade N."/>
            <person name="Munos S."/>
        </authorList>
    </citation>
    <scope>NUCLEOTIDE SEQUENCE</scope>
    <source>
        <tissue evidence="8">Leaves</tissue>
    </source>
</reference>
<sequence>MSNTNPSSLLFIYLMIISSQSVILICKADASNETGLLHRLWPASKNYTPHATLVDNPKKTLNKPPLRGMQPISKGEEFNYLEGTPSGPKNWGNLNPDWKTCADGKSQSPINIDVKRAHVMPGDLKRAYIDAPARLVNGHDNIGIEWLGDAGGIQVNGSTYKLHQCHWHTPSEHKIDGKKFDAELHIVHKNDKGQKAVISTLHTVGQSDPFIGSLTKKINMLGTKEEIDLGKISASSIKHEGKKYYRYIGSFTTPPCTEGVIWTIEEKVRSISKDQIKLLKGLHQRESRQNARPLQLLGGRPIWIFDIPEEKG</sequence>
<keyword evidence="6" id="KW-0732">Signal</keyword>
<dbReference type="Pfam" id="PF00194">
    <property type="entry name" value="Carb_anhydrase"/>
    <property type="match status" value="1"/>
</dbReference>
<evidence type="ECO:0000313" key="9">
    <source>
        <dbReference type="EMBL" id="OTG29690.1"/>
    </source>
</evidence>
<comment type="function">
    <text evidence="6">Reversible hydration of carbon dioxide.</text>
</comment>
<dbReference type="SMART" id="SM01057">
    <property type="entry name" value="Carb_anhydrase"/>
    <property type="match status" value="1"/>
</dbReference>
<name>A0A251V261_HELAN</name>
<dbReference type="EC" id="4.2.1.1" evidence="2 6"/>
<dbReference type="InterPro" id="IPR018338">
    <property type="entry name" value="Carbonic_anhydrase_a-class_CS"/>
</dbReference>
<dbReference type="InParanoid" id="A0A251V261"/>
<dbReference type="Proteomes" id="UP000215914">
    <property type="component" value="Chromosome 4"/>
</dbReference>
<evidence type="ECO:0000259" key="7">
    <source>
        <dbReference type="PROSITE" id="PS51144"/>
    </source>
</evidence>